<name>A0A4Z1KDU1_9HELO</name>
<keyword evidence="2" id="KW-1185">Reference proteome</keyword>
<evidence type="ECO:0000313" key="1">
    <source>
        <dbReference type="EMBL" id="TGO79383.1"/>
    </source>
</evidence>
<accession>A0A4Z1KDU1</accession>
<dbReference type="EMBL" id="PQXM01000034">
    <property type="protein sequence ID" value="TGO79383.1"/>
    <property type="molecule type" value="Genomic_DNA"/>
</dbReference>
<protein>
    <submittedName>
        <fullName evidence="1">Uncharacterized protein</fullName>
    </submittedName>
</protein>
<comment type="caution">
    <text evidence="1">The sequence shown here is derived from an EMBL/GenBank/DDBJ whole genome shotgun (WGS) entry which is preliminary data.</text>
</comment>
<evidence type="ECO:0000313" key="2">
    <source>
        <dbReference type="Proteomes" id="UP000297229"/>
    </source>
</evidence>
<dbReference type="AlphaFoldDB" id="A0A4Z1KDU1"/>
<sequence length="60" mass="6587">MILASRVMTCVRILQNTPDILITSPLHSPPINLHTKVPAAARSSDFYNLQVSGLLIELES</sequence>
<dbReference type="Proteomes" id="UP000297229">
    <property type="component" value="Unassembled WGS sequence"/>
</dbReference>
<reference evidence="1 2" key="1">
    <citation type="submission" date="2017-12" db="EMBL/GenBank/DDBJ databases">
        <title>Comparative genomics of Botrytis spp.</title>
        <authorList>
            <person name="Valero-Jimenez C.A."/>
            <person name="Tapia P."/>
            <person name="Veloso J."/>
            <person name="Silva-Moreno E."/>
            <person name="Staats M."/>
            <person name="Valdes J.H."/>
            <person name="Van Kan J.A.L."/>
        </authorList>
    </citation>
    <scope>NUCLEOTIDE SEQUENCE [LARGE SCALE GENOMIC DNA]</scope>
    <source>
        <strain evidence="1 2">Be9601</strain>
    </source>
</reference>
<organism evidence="1 2">
    <name type="scientific">Botrytis elliptica</name>
    <dbReference type="NCBI Taxonomy" id="278938"/>
    <lineage>
        <taxon>Eukaryota</taxon>
        <taxon>Fungi</taxon>
        <taxon>Dikarya</taxon>
        <taxon>Ascomycota</taxon>
        <taxon>Pezizomycotina</taxon>
        <taxon>Leotiomycetes</taxon>
        <taxon>Helotiales</taxon>
        <taxon>Sclerotiniaceae</taxon>
        <taxon>Botrytis</taxon>
    </lineage>
</organism>
<gene>
    <name evidence="1" type="ORF">BELL_0034g00160</name>
</gene>
<proteinExistence type="predicted"/>